<evidence type="ECO:0000256" key="2">
    <source>
        <dbReference type="SAM" id="MobiDB-lite"/>
    </source>
</evidence>
<proteinExistence type="predicted"/>
<dbReference type="InterPro" id="IPR001841">
    <property type="entry name" value="Znf_RING"/>
</dbReference>
<dbReference type="InterPro" id="IPR039133">
    <property type="entry name" value="RNF25"/>
</dbReference>
<evidence type="ECO:0000259" key="3">
    <source>
        <dbReference type="PROSITE" id="PS50089"/>
    </source>
</evidence>
<evidence type="ECO:0000313" key="6">
    <source>
        <dbReference type="Proteomes" id="UP001154282"/>
    </source>
</evidence>
<gene>
    <name evidence="5" type="ORF">LITE_LOCUS28827</name>
</gene>
<dbReference type="Gene3D" id="3.10.110.10">
    <property type="entry name" value="Ubiquitin Conjugating Enzyme"/>
    <property type="match status" value="1"/>
</dbReference>
<dbReference type="Gene3D" id="3.30.40.10">
    <property type="entry name" value="Zinc/RING finger domain, C3HC4 (zinc finger)"/>
    <property type="match status" value="1"/>
</dbReference>
<reference evidence="5" key="1">
    <citation type="submission" date="2022-08" db="EMBL/GenBank/DDBJ databases">
        <authorList>
            <person name="Gutierrez-Valencia J."/>
        </authorList>
    </citation>
    <scope>NUCLEOTIDE SEQUENCE</scope>
</reference>
<dbReference type="EMBL" id="CAMGYJ010000007">
    <property type="protein sequence ID" value="CAI0445979.1"/>
    <property type="molecule type" value="Genomic_DNA"/>
</dbReference>
<evidence type="ECO:0000313" key="5">
    <source>
        <dbReference type="EMBL" id="CAI0445979.1"/>
    </source>
</evidence>
<evidence type="ECO:0008006" key="7">
    <source>
        <dbReference type="Google" id="ProtNLM"/>
    </source>
</evidence>
<sequence length="355" mass="39756">MADEEEILLEVEAVQAVYGDDCAVLDSFPPHLHLHMKPRTADISSQQFVEALISIRAGLQYPEEPPGISIIESKGLDERRQNELLTSIKDKAQELTSCLMLVALCEAAVEKLSIMNHPDGECPLCLYPLVLEKLEGESLSFMKLMSCFHCFHSECIIRWWAWLQKQKEHTSASSATTPQRIRPGNKMGITGNSAGTDDSMGKCPVCRKSFHAKDLEHVLDLVGTHSSRLDVDDNDDDNLKVFDSQSEHTRREKFDAILKLQEECNGLIEPKKSIVVLPGMFLPRPLAAPTPSSNEETIDQEPREAPPLSGNFSRNTSGRADGFAKRRNPNRRNRNPQSSQTQARHWVRKENGTSS</sequence>
<evidence type="ECO:0000259" key="4">
    <source>
        <dbReference type="PROSITE" id="PS50908"/>
    </source>
</evidence>
<dbReference type="InterPro" id="IPR006575">
    <property type="entry name" value="RWD_dom"/>
</dbReference>
<dbReference type="PANTHER" id="PTHR13198:SF4">
    <property type="entry name" value="E3 UBIQUITIN-PROTEIN LIGASE RNF25"/>
    <property type="match status" value="1"/>
</dbReference>
<keyword evidence="1" id="KW-0863">Zinc-finger</keyword>
<dbReference type="SMART" id="SM00184">
    <property type="entry name" value="RING"/>
    <property type="match status" value="1"/>
</dbReference>
<feature type="domain" description="RING-type" evidence="3">
    <location>
        <begin position="122"/>
        <end position="207"/>
    </location>
</feature>
<name>A0AAV0MIS6_9ROSI</name>
<dbReference type="SUPFAM" id="SSF54495">
    <property type="entry name" value="UBC-like"/>
    <property type="match status" value="1"/>
</dbReference>
<dbReference type="AlphaFoldDB" id="A0AAV0MIS6"/>
<dbReference type="InterPro" id="IPR016135">
    <property type="entry name" value="UBQ-conjugating_enzyme/RWD"/>
</dbReference>
<dbReference type="GO" id="GO:0008270">
    <property type="term" value="F:zinc ion binding"/>
    <property type="evidence" value="ECO:0007669"/>
    <property type="project" value="UniProtKB-KW"/>
</dbReference>
<dbReference type="PANTHER" id="PTHR13198">
    <property type="entry name" value="RING FINGER PROTEIN 25"/>
    <property type="match status" value="1"/>
</dbReference>
<dbReference type="InterPro" id="IPR013083">
    <property type="entry name" value="Znf_RING/FYVE/PHD"/>
</dbReference>
<evidence type="ECO:0000256" key="1">
    <source>
        <dbReference type="PROSITE-ProRule" id="PRU00175"/>
    </source>
</evidence>
<dbReference type="CDD" id="cd23818">
    <property type="entry name" value="RWD_RNF25"/>
    <property type="match status" value="1"/>
</dbReference>
<keyword evidence="1" id="KW-0862">Zinc</keyword>
<organism evidence="5 6">
    <name type="scientific">Linum tenue</name>
    <dbReference type="NCBI Taxonomy" id="586396"/>
    <lineage>
        <taxon>Eukaryota</taxon>
        <taxon>Viridiplantae</taxon>
        <taxon>Streptophyta</taxon>
        <taxon>Embryophyta</taxon>
        <taxon>Tracheophyta</taxon>
        <taxon>Spermatophyta</taxon>
        <taxon>Magnoliopsida</taxon>
        <taxon>eudicotyledons</taxon>
        <taxon>Gunneridae</taxon>
        <taxon>Pentapetalae</taxon>
        <taxon>rosids</taxon>
        <taxon>fabids</taxon>
        <taxon>Malpighiales</taxon>
        <taxon>Linaceae</taxon>
        <taxon>Linum</taxon>
    </lineage>
</organism>
<feature type="domain" description="RWD" evidence="4">
    <location>
        <begin position="9"/>
        <end position="115"/>
    </location>
</feature>
<dbReference type="FunFam" id="3.30.40.10:FF:000914">
    <property type="entry name" value="RWD domain-containing protein"/>
    <property type="match status" value="1"/>
</dbReference>
<feature type="region of interest" description="Disordered" evidence="2">
    <location>
        <begin position="287"/>
        <end position="355"/>
    </location>
</feature>
<keyword evidence="6" id="KW-1185">Reference proteome</keyword>
<dbReference type="SMART" id="SM00591">
    <property type="entry name" value="RWD"/>
    <property type="match status" value="1"/>
</dbReference>
<dbReference type="Pfam" id="PF05773">
    <property type="entry name" value="RWD"/>
    <property type="match status" value="1"/>
</dbReference>
<accession>A0AAV0MIS6</accession>
<dbReference type="GO" id="GO:0005634">
    <property type="term" value="C:nucleus"/>
    <property type="evidence" value="ECO:0007669"/>
    <property type="project" value="TreeGrafter"/>
</dbReference>
<dbReference type="GO" id="GO:0016567">
    <property type="term" value="P:protein ubiquitination"/>
    <property type="evidence" value="ECO:0007669"/>
    <property type="project" value="TreeGrafter"/>
</dbReference>
<dbReference type="PROSITE" id="PS50908">
    <property type="entry name" value="RWD"/>
    <property type="match status" value="1"/>
</dbReference>
<comment type="caution">
    <text evidence="5">The sequence shown here is derived from an EMBL/GenBank/DDBJ whole genome shotgun (WGS) entry which is preliminary data.</text>
</comment>
<dbReference type="Proteomes" id="UP001154282">
    <property type="component" value="Unassembled WGS sequence"/>
</dbReference>
<dbReference type="GO" id="GO:0061630">
    <property type="term" value="F:ubiquitin protein ligase activity"/>
    <property type="evidence" value="ECO:0007669"/>
    <property type="project" value="InterPro"/>
</dbReference>
<feature type="compositionally biased region" description="Basic residues" evidence="2">
    <location>
        <begin position="325"/>
        <end position="334"/>
    </location>
</feature>
<dbReference type="SUPFAM" id="SSF57850">
    <property type="entry name" value="RING/U-box"/>
    <property type="match status" value="1"/>
</dbReference>
<protein>
    <recommendedName>
        <fullName evidence="7">E3 ubiquitin-protein ligase RNF25</fullName>
    </recommendedName>
</protein>
<dbReference type="PROSITE" id="PS50089">
    <property type="entry name" value="ZF_RING_2"/>
    <property type="match status" value="1"/>
</dbReference>
<keyword evidence="1" id="KW-0479">Metal-binding</keyword>